<feature type="domain" description="PKD" evidence="3">
    <location>
        <begin position="491"/>
        <end position="572"/>
    </location>
</feature>
<comment type="caution">
    <text evidence="5">The sequence shown here is derived from an EMBL/GenBank/DDBJ whole genome shotgun (WGS) entry which is preliminary data.</text>
</comment>
<reference evidence="6" key="1">
    <citation type="journal article" date="2019" name="Int. J. Syst. Evol. Microbiol.">
        <title>The Global Catalogue of Microorganisms (GCM) 10K type strain sequencing project: providing services to taxonomists for standard genome sequencing and annotation.</title>
        <authorList>
            <consortium name="The Broad Institute Genomics Platform"/>
            <consortium name="The Broad Institute Genome Sequencing Center for Infectious Disease"/>
            <person name="Wu L."/>
            <person name="Ma J."/>
        </authorList>
    </citation>
    <scope>NUCLEOTIDE SEQUENCE [LARGE SCALE GENOMIC DNA]</scope>
    <source>
        <strain evidence="6">JCM 30346</strain>
    </source>
</reference>
<dbReference type="Gene3D" id="2.60.40.10">
    <property type="entry name" value="Immunoglobulins"/>
    <property type="match status" value="1"/>
</dbReference>
<dbReference type="InterPro" id="IPR013783">
    <property type="entry name" value="Ig-like_fold"/>
</dbReference>
<dbReference type="SMART" id="SM00089">
    <property type="entry name" value="PKD"/>
    <property type="match status" value="1"/>
</dbReference>
<gene>
    <name evidence="5" type="ORF">ACFP1K_10825</name>
</gene>
<dbReference type="PANTHER" id="PTHR19328:SF75">
    <property type="entry name" value="ALDOSE SUGAR DEHYDROGENASE YLII"/>
    <property type="match status" value="1"/>
</dbReference>
<dbReference type="InterPro" id="IPR011042">
    <property type="entry name" value="6-blade_b-propeller_TolB-like"/>
</dbReference>
<dbReference type="Gene3D" id="2.80.10.50">
    <property type="match status" value="2"/>
</dbReference>
<sequence>MSRRPWLHALATLALISSAVVALTASPASALVIPASDYQQVALATGGSELGEAMSLAVLPNRSVLHTARDGTVRVTDAAGNTKVAARLNVYTHDEEGLQGVAVDPGFASNRYVWLYYSPRLSTPSGDAPATGTQAQFDSWKGELYLSRFTLKSDETLDTSSEKIVMRVANDRGMCCHVGGDIDFDAAGNLYLTTGDDSNPFESAGYAPLDERTNRNPQYDAQRTAANTNDLRGKLLRIKPQADGTYTIPSGNLFAPGTSGTRPEIYAMGLRNAFRMSVDKATGIVYLGDYGPDAGSTNSSRGPNGQVEFNRITSAGNYGWPYCTGTNTTSETYNEWNFASNSTGPKYNCSGGPTNNSFRNTGLTTLPAARPSWIRYAGDAGSPPEFGSGSESPMGGPVYRFDPNLSSLVRFPQSLDGRFFAGEYGRRWIKAIEVKSDGGYGEISAFPWNGTQVMDMAFGPDGALYVLDYGTGSNNQALYRVEYIGGGNRNPIARAAADKTSGAAPLTVNFSSAGSSDPEGGTLSYSWAFGDGTTSTAANPAKTYSANGSYTVTLTVRDPQGLTGTANVTVTVGNTAPSLTLTLPGDGQLFAFGDTVPFQVTGSDAEDGALDCSKVSVTYFLGHDSHSHQITGKTGCSGSISVPVDGEHDSAANLYGLFVASYTDNGGLTSTSTRTLQPRHRQAEHFSAQQGVQTADHTTAEGGKTIGFTDDGDWISFQPYSLTGATRFTARVSSAGAGGRIEVRAGSATGTLLGTATVASTGSWETFADVSASLSGAPSGTTTLYLVFRGATGGGYLFDLDAFTFDTGTSPSPSPSPSPSGGTGTLRGVASNRCLDVNGASQANGALAQLWDCNGGANQQWTATSASELRVYGSKCLDVNGAGTADGTAVLIWDCNGQNNQKWRLNSDGSITAIGANKCLNVTATANGTKAQISTCTGGTNQRWTRA</sequence>
<dbReference type="InterPro" id="IPR011041">
    <property type="entry name" value="Quinoprot_gluc/sorb_DH_b-prop"/>
</dbReference>
<dbReference type="Gene3D" id="2.120.10.30">
    <property type="entry name" value="TolB, C-terminal domain"/>
    <property type="match status" value="1"/>
</dbReference>
<dbReference type="Pfam" id="PF00652">
    <property type="entry name" value="Ricin_B_lectin"/>
    <property type="match status" value="1"/>
</dbReference>
<dbReference type="InterPro" id="IPR000772">
    <property type="entry name" value="Ricin_B_lectin"/>
</dbReference>
<evidence type="ECO:0000259" key="3">
    <source>
        <dbReference type="PROSITE" id="PS50093"/>
    </source>
</evidence>
<dbReference type="Pfam" id="PF07995">
    <property type="entry name" value="GSDH"/>
    <property type="match status" value="1"/>
</dbReference>
<dbReference type="SMART" id="SM00458">
    <property type="entry name" value="RICIN"/>
    <property type="match status" value="1"/>
</dbReference>
<dbReference type="Pfam" id="PF18911">
    <property type="entry name" value="PKD_4"/>
    <property type="match status" value="1"/>
</dbReference>
<dbReference type="PANTHER" id="PTHR19328">
    <property type="entry name" value="HEDGEHOG-INTERACTING PROTEIN"/>
    <property type="match status" value="1"/>
</dbReference>
<dbReference type="SUPFAM" id="SSF50370">
    <property type="entry name" value="Ricin B-like lectins"/>
    <property type="match status" value="1"/>
</dbReference>
<dbReference type="InterPro" id="IPR005084">
    <property type="entry name" value="CBM6"/>
</dbReference>
<evidence type="ECO:0000259" key="4">
    <source>
        <dbReference type="PROSITE" id="PS51175"/>
    </source>
</evidence>
<evidence type="ECO:0000256" key="2">
    <source>
        <dbReference type="SAM" id="SignalP"/>
    </source>
</evidence>
<dbReference type="CDD" id="cd00146">
    <property type="entry name" value="PKD"/>
    <property type="match status" value="1"/>
</dbReference>
<evidence type="ECO:0000313" key="5">
    <source>
        <dbReference type="EMBL" id="MFC6081656.1"/>
    </source>
</evidence>
<feature type="chain" id="PRO_5046321597" evidence="2">
    <location>
        <begin position="31"/>
        <end position="947"/>
    </location>
</feature>
<proteinExistence type="predicted"/>
<dbReference type="SUPFAM" id="SSF50952">
    <property type="entry name" value="Soluble quinoprotein glucose dehydrogenase"/>
    <property type="match status" value="1"/>
</dbReference>
<dbReference type="Pfam" id="PF03422">
    <property type="entry name" value="CBM_6"/>
    <property type="match status" value="1"/>
</dbReference>
<dbReference type="EMBL" id="JBHSRF010000011">
    <property type="protein sequence ID" value="MFC6081656.1"/>
    <property type="molecule type" value="Genomic_DNA"/>
</dbReference>
<name>A0ABW1NEX1_9ACTN</name>
<dbReference type="InterPro" id="IPR035992">
    <property type="entry name" value="Ricin_B-like_lectins"/>
</dbReference>
<dbReference type="InterPro" id="IPR035986">
    <property type="entry name" value="PKD_dom_sf"/>
</dbReference>
<dbReference type="InterPro" id="IPR000601">
    <property type="entry name" value="PKD_dom"/>
</dbReference>
<organism evidence="5 6">
    <name type="scientific">Sphaerisporangium aureirubrum</name>
    <dbReference type="NCBI Taxonomy" id="1544736"/>
    <lineage>
        <taxon>Bacteria</taxon>
        <taxon>Bacillati</taxon>
        <taxon>Actinomycetota</taxon>
        <taxon>Actinomycetes</taxon>
        <taxon>Streptosporangiales</taxon>
        <taxon>Streptosporangiaceae</taxon>
        <taxon>Sphaerisporangium</taxon>
    </lineage>
</organism>
<dbReference type="RefSeq" id="WP_380750027.1">
    <property type="nucleotide sequence ID" value="NZ_JBHSRF010000011.1"/>
</dbReference>
<dbReference type="SMART" id="SM00606">
    <property type="entry name" value="CBD_IV"/>
    <property type="match status" value="1"/>
</dbReference>
<dbReference type="InterPro" id="IPR006584">
    <property type="entry name" value="Cellulose-bd_IV"/>
</dbReference>
<dbReference type="PROSITE" id="PS51175">
    <property type="entry name" value="CBM6"/>
    <property type="match status" value="1"/>
</dbReference>
<dbReference type="InterPro" id="IPR008979">
    <property type="entry name" value="Galactose-bd-like_sf"/>
</dbReference>
<protein>
    <submittedName>
        <fullName evidence="5">PQQ-dependent sugar dehydrogenase</fullName>
    </submittedName>
</protein>
<evidence type="ECO:0000313" key="6">
    <source>
        <dbReference type="Proteomes" id="UP001596137"/>
    </source>
</evidence>
<feature type="domain" description="CBM6" evidence="4">
    <location>
        <begin position="679"/>
        <end position="806"/>
    </location>
</feature>
<accession>A0ABW1NEX1</accession>
<evidence type="ECO:0000256" key="1">
    <source>
        <dbReference type="ARBA" id="ARBA00022729"/>
    </source>
</evidence>
<dbReference type="Gene3D" id="2.60.120.260">
    <property type="entry name" value="Galactose-binding domain-like"/>
    <property type="match status" value="1"/>
</dbReference>
<dbReference type="Proteomes" id="UP001596137">
    <property type="component" value="Unassembled WGS sequence"/>
</dbReference>
<dbReference type="CDD" id="cd23418">
    <property type="entry name" value="beta-trefoil_Ricin_XLN-like"/>
    <property type="match status" value="1"/>
</dbReference>
<dbReference type="InterPro" id="IPR012938">
    <property type="entry name" value="Glc/Sorbosone_DH"/>
</dbReference>
<keyword evidence="1 2" id="KW-0732">Signal</keyword>
<dbReference type="PROSITE" id="PS50231">
    <property type="entry name" value="RICIN_B_LECTIN"/>
    <property type="match status" value="1"/>
</dbReference>
<dbReference type="SUPFAM" id="SSF49299">
    <property type="entry name" value="PKD domain"/>
    <property type="match status" value="1"/>
</dbReference>
<dbReference type="PROSITE" id="PS50093">
    <property type="entry name" value="PKD"/>
    <property type="match status" value="1"/>
</dbReference>
<keyword evidence="6" id="KW-1185">Reference proteome</keyword>
<dbReference type="InterPro" id="IPR022409">
    <property type="entry name" value="PKD/Chitinase_dom"/>
</dbReference>
<dbReference type="SUPFAM" id="SSF49785">
    <property type="entry name" value="Galactose-binding domain-like"/>
    <property type="match status" value="1"/>
</dbReference>
<feature type="signal peptide" evidence="2">
    <location>
        <begin position="1"/>
        <end position="30"/>
    </location>
</feature>
<dbReference type="CDD" id="cd04084">
    <property type="entry name" value="CBM6_xylanase-like"/>
    <property type="match status" value="1"/>
</dbReference>